<feature type="active site" description="Proton acceptor" evidence="5">
    <location>
        <position position="50"/>
    </location>
</feature>
<dbReference type="PANTHER" id="PTHR43301:SF3">
    <property type="entry name" value="ARABINAN ENDO-1,5-ALPHA-L-ARABINOSIDASE A-RELATED"/>
    <property type="match status" value="1"/>
</dbReference>
<dbReference type="PANTHER" id="PTHR43301">
    <property type="entry name" value="ARABINAN ENDO-1,5-ALPHA-L-ARABINOSIDASE"/>
    <property type="match status" value="1"/>
</dbReference>
<keyword evidence="8" id="KW-0732">Signal</keyword>
<proteinExistence type="inferred from homology"/>
<evidence type="ECO:0000256" key="8">
    <source>
        <dbReference type="SAM" id="SignalP"/>
    </source>
</evidence>
<evidence type="ECO:0000256" key="7">
    <source>
        <dbReference type="RuleBase" id="RU361187"/>
    </source>
</evidence>
<feature type="signal peptide" evidence="8">
    <location>
        <begin position="1"/>
        <end position="29"/>
    </location>
</feature>
<evidence type="ECO:0000256" key="2">
    <source>
        <dbReference type="ARBA" id="ARBA00009865"/>
    </source>
</evidence>
<comment type="pathway">
    <text evidence="1">Glycan metabolism; L-arabinan degradation.</text>
</comment>
<feature type="chain" id="PRO_5022986536" evidence="8">
    <location>
        <begin position="30"/>
        <end position="367"/>
    </location>
</feature>
<dbReference type="AlphaFoldDB" id="A0A5B8VKK6"/>
<dbReference type="GO" id="GO:0005975">
    <property type="term" value="P:carbohydrate metabolic process"/>
    <property type="evidence" value="ECO:0007669"/>
    <property type="project" value="InterPro"/>
</dbReference>
<dbReference type="InterPro" id="IPR023296">
    <property type="entry name" value="Glyco_hydro_beta-prop_sf"/>
</dbReference>
<protein>
    <submittedName>
        <fullName evidence="9">Family 43 glycosylhydrolase</fullName>
    </submittedName>
</protein>
<name>A0A5B8VKK6_9BACT</name>
<feature type="active site" description="Proton donor" evidence="5">
    <location>
        <position position="226"/>
    </location>
</feature>
<comment type="similarity">
    <text evidence="2 7">Belongs to the glycosyl hydrolase 43 family.</text>
</comment>
<dbReference type="InterPro" id="IPR050727">
    <property type="entry name" value="GH43_arabinanases"/>
</dbReference>
<dbReference type="Gene3D" id="2.115.10.20">
    <property type="entry name" value="Glycosyl hydrolase domain, family 43"/>
    <property type="match status" value="1"/>
</dbReference>
<keyword evidence="3 7" id="KW-0378">Hydrolase</keyword>
<dbReference type="EMBL" id="CP042434">
    <property type="protein sequence ID" value="QEC72030.1"/>
    <property type="molecule type" value="Genomic_DNA"/>
</dbReference>
<accession>A0A5B8VKK6</accession>
<evidence type="ECO:0000313" key="9">
    <source>
        <dbReference type="EMBL" id="QEC72030.1"/>
    </source>
</evidence>
<dbReference type="SUPFAM" id="SSF75005">
    <property type="entry name" value="Arabinanase/levansucrase/invertase"/>
    <property type="match status" value="1"/>
</dbReference>
<evidence type="ECO:0000313" key="10">
    <source>
        <dbReference type="Proteomes" id="UP000321291"/>
    </source>
</evidence>
<dbReference type="KEGG" id="agi:FSB73_10495"/>
<dbReference type="RefSeq" id="WP_146781636.1">
    <property type="nucleotide sequence ID" value="NZ_CP042434.1"/>
</dbReference>
<dbReference type="Proteomes" id="UP000321291">
    <property type="component" value="Chromosome"/>
</dbReference>
<dbReference type="InterPro" id="IPR006710">
    <property type="entry name" value="Glyco_hydro_43"/>
</dbReference>
<dbReference type="GO" id="GO:0004553">
    <property type="term" value="F:hydrolase activity, hydrolyzing O-glycosyl compounds"/>
    <property type="evidence" value="ECO:0007669"/>
    <property type="project" value="InterPro"/>
</dbReference>
<dbReference type="Pfam" id="PF04616">
    <property type="entry name" value="Glyco_hydro_43"/>
    <property type="match status" value="1"/>
</dbReference>
<sequence>MQQLNFCSKIMGRSFIFLFCISLCMTAAAQHNAGGAKTYTNPVLNTIFADPSIIKAPDGWYYAYATRTWHEEKTMIHLQIAKSKDLVHWQYLPDGMPIKPTWADSTSEFWAPDIQYDAHSKTYYLYFASGHNGTRNHCIGIATSKSPEGPFTDIGRPLVCGRSYTHIDPMVFHDPVTKNSYILWGSDHAPIQMQQLDGWTALKKDSAPKDLLIATDKKDNYDNMIEGPWLIYRKGYYYLFFSGDNCCGPKAHYAVMVARSHNVLGPYKKFEGIDGSGNGVILQKNTHWDAPGHNAVITTNHGKEYWMLYHAIDPKSRFQSKKSPVGLKFDKRVMLLDRIYFKNGWPRIKGNSPSFSPEPAPRILRRP</sequence>
<organism evidence="9 10">
    <name type="scientific">Arachidicoccus ginsenosidivorans</name>
    <dbReference type="NCBI Taxonomy" id="496057"/>
    <lineage>
        <taxon>Bacteria</taxon>
        <taxon>Pseudomonadati</taxon>
        <taxon>Bacteroidota</taxon>
        <taxon>Chitinophagia</taxon>
        <taxon>Chitinophagales</taxon>
        <taxon>Chitinophagaceae</taxon>
        <taxon>Arachidicoccus</taxon>
    </lineage>
</organism>
<keyword evidence="10" id="KW-1185">Reference proteome</keyword>
<evidence type="ECO:0000256" key="6">
    <source>
        <dbReference type="PIRSR" id="PIRSR606710-2"/>
    </source>
</evidence>
<reference evidence="9 10" key="1">
    <citation type="journal article" date="2017" name="Int. J. Syst. Evol. Microbiol.">
        <title>Arachidicoccus ginsenosidivorans sp. nov., with ginsenoside-converting activity isolated from ginseng cultivating soil.</title>
        <authorList>
            <person name="Siddiqi M.Z."/>
            <person name="Aslam Z."/>
            <person name="Im W.T."/>
        </authorList>
    </citation>
    <scope>NUCLEOTIDE SEQUENCE [LARGE SCALE GENOMIC DNA]</scope>
    <source>
        <strain evidence="9 10">Gsoil 809</strain>
    </source>
</reference>
<dbReference type="CDD" id="cd08999">
    <property type="entry name" value="GH43_ABN-like"/>
    <property type="match status" value="1"/>
</dbReference>
<gene>
    <name evidence="9" type="ORF">FSB73_10495</name>
</gene>
<dbReference type="OrthoDB" id="9801455at2"/>
<feature type="site" description="Important for catalytic activity, responsible for pKa modulation of the active site Glu and correct orientation of both the proton donor and substrate" evidence="6">
    <location>
        <position position="168"/>
    </location>
</feature>
<evidence type="ECO:0000256" key="4">
    <source>
        <dbReference type="ARBA" id="ARBA00023295"/>
    </source>
</evidence>
<evidence type="ECO:0000256" key="3">
    <source>
        <dbReference type="ARBA" id="ARBA00022801"/>
    </source>
</evidence>
<evidence type="ECO:0000256" key="5">
    <source>
        <dbReference type="PIRSR" id="PIRSR606710-1"/>
    </source>
</evidence>
<keyword evidence="4 7" id="KW-0326">Glycosidase</keyword>
<evidence type="ECO:0000256" key="1">
    <source>
        <dbReference type="ARBA" id="ARBA00004834"/>
    </source>
</evidence>